<dbReference type="Proteomes" id="UP000002640">
    <property type="component" value="Unassembled WGS sequence"/>
</dbReference>
<keyword evidence="2" id="KW-1185">Reference proteome</keyword>
<evidence type="ECO:0000313" key="2">
    <source>
        <dbReference type="Proteomes" id="UP000002640"/>
    </source>
</evidence>
<dbReference type="EMBL" id="JH159158">
    <property type="protein sequence ID" value="EGZ11018.1"/>
    <property type="molecule type" value="Genomic_DNA"/>
</dbReference>
<dbReference type="InParanoid" id="G5A270"/>
<accession>G5A270</accession>
<dbReference type="GeneID" id="20652932"/>
<reference evidence="1 2" key="1">
    <citation type="journal article" date="2006" name="Science">
        <title>Phytophthora genome sequences uncover evolutionary origins and mechanisms of pathogenesis.</title>
        <authorList>
            <person name="Tyler B.M."/>
            <person name="Tripathy S."/>
            <person name="Zhang X."/>
            <person name="Dehal P."/>
            <person name="Jiang R.H."/>
            <person name="Aerts A."/>
            <person name="Arredondo F.D."/>
            <person name="Baxter L."/>
            <person name="Bensasson D."/>
            <person name="Beynon J.L."/>
            <person name="Chapman J."/>
            <person name="Damasceno C.M."/>
            <person name="Dorrance A.E."/>
            <person name="Dou D."/>
            <person name="Dickerman A.W."/>
            <person name="Dubchak I.L."/>
            <person name="Garbelotto M."/>
            <person name="Gijzen M."/>
            <person name="Gordon S.G."/>
            <person name="Govers F."/>
            <person name="Grunwald N.J."/>
            <person name="Huang W."/>
            <person name="Ivors K.L."/>
            <person name="Jones R.W."/>
            <person name="Kamoun S."/>
            <person name="Krampis K."/>
            <person name="Lamour K.H."/>
            <person name="Lee M.K."/>
            <person name="McDonald W.H."/>
            <person name="Medina M."/>
            <person name="Meijer H.J."/>
            <person name="Nordberg E.K."/>
            <person name="Maclean D.J."/>
            <person name="Ospina-Giraldo M.D."/>
            <person name="Morris P.F."/>
            <person name="Phuntumart V."/>
            <person name="Putnam N.H."/>
            <person name="Rash S."/>
            <person name="Rose J.K."/>
            <person name="Sakihama Y."/>
            <person name="Salamov A.A."/>
            <person name="Savidor A."/>
            <person name="Scheuring C.F."/>
            <person name="Smith B.M."/>
            <person name="Sobral B.W."/>
            <person name="Terry A."/>
            <person name="Torto-Alalibo T.A."/>
            <person name="Win J."/>
            <person name="Xu Z."/>
            <person name="Zhang H."/>
            <person name="Grigoriev I.V."/>
            <person name="Rokhsar D.S."/>
            <person name="Boore J.L."/>
        </authorList>
    </citation>
    <scope>NUCLEOTIDE SEQUENCE [LARGE SCALE GENOMIC DNA]</scope>
    <source>
        <strain evidence="1 2">P6497</strain>
    </source>
</reference>
<gene>
    <name evidence="1" type="ORF">PHYSODRAFT_450688</name>
</gene>
<organism evidence="1 2">
    <name type="scientific">Phytophthora sojae (strain P6497)</name>
    <name type="common">Soybean stem and root rot agent</name>
    <name type="synonym">Phytophthora megasperma f. sp. glycines</name>
    <dbReference type="NCBI Taxonomy" id="1094619"/>
    <lineage>
        <taxon>Eukaryota</taxon>
        <taxon>Sar</taxon>
        <taxon>Stramenopiles</taxon>
        <taxon>Oomycota</taxon>
        <taxon>Peronosporomycetes</taxon>
        <taxon>Peronosporales</taxon>
        <taxon>Peronosporaceae</taxon>
        <taxon>Phytophthora</taxon>
    </lineage>
</organism>
<sequence>MLQALQKMHRHVCGTTVGALKRQYMPLYIDADRGMLLAELECYTVSLSDAEKKSNFLQSLGPDWNGYIGALEACGSMEKLLIKAAAEARRRLTQAQR</sequence>
<dbReference type="RefSeq" id="XP_009533763.1">
    <property type="nucleotide sequence ID" value="XM_009535468.1"/>
</dbReference>
<dbReference type="AlphaFoldDB" id="G5A270"/>
<proteinExistence type="predicted"/>
<feature type="non-terminal residue" evidence="1">
    <location>
        <position position="97"/>
    </location>
</feature>
<name>G5A270_PHYSP</name>
<dbReference type="KEGG" id="psoj:PHYSODRAFT_450688"/>
<protein>
    <submittedName>
        <fullName evidence="1">Uncharacterized protein</fullName>
    </submittedName>
</protein>
<evidence type="ECO:0000313" key="1">
    <source>
        <dbReference type="EMBL" id="EGZ11018.1"/>
    </source>
</evidence>